<evidence type="ECO:0000259" key="2">
    <source>
        <dbReference type="Pfam" id="PF18557"/>
    </source>
</evidence>
<keyword evidence="4" id="KW-1185">Reference proteome</keyword>
<dbReference type="Proteomes" id="UP001470809">
    <property type="component" value="Chromosome"/>
</dbReference>
<feature type="region of interest" description="Disordered" evidence="1">
    <location>
        <begin position="39"/>
        <end position="59"/>
    </location>
</feature>
<dbReference type="EMBL" id="CP151767">
    <property type="protein sequence ID" value="WZU66998.1"/>
    <property type="molecule type" value="Genomic_DNA"/>
</dbReference>
<reference evidence="3 4" key="2">
    <citation type="submission" date="2024-08" db="EMBL/GenBank/DDBJ databases">
        <title>Phylogenomic analyses of a clade within the roseobacter group suggest taxonomic reassignments of species of the genera Aestuariivita, Citreicella, Loktanella, Nautella, Pelagibaca, Ruegeria, Thalassobius, Thiobacimonas and Tropicibacter, and the proposal o.</title>
        <authorList>
            <person name="Jeon C.O."/>
        </authorList>
    </citation>
    <scope>NUCLEOTIDE SEQUENCE [LARGE SCALE GENOMIC DNA]</scope>
    <source>
        <strain evidence="3 4">SS1-5</strain>
    </source>
</reference>
<proteinExistence type="predicted"/>
<accession>A0AAN0MC73</accession>
<dbReference type="KEGG" id="yrh:AABB31_18810"/>
<evidence type="ECO:0000313" key="3">
    <source>
        <dbReference type="EMBL" id="WZU66998.1"/>
    </source>
</evidence>
<dbReference type="RefSeq" id="WP_342076316.1">
    <property type="nucleotide sequence ID" value="NZ_CP151767.2"/>
</dbReference>
<protein>
    <submittedName>
        <fullName evidence="3">NepR family anti-sigma factor</fullName>
    </submittedName>
</protein>
<feature type="domain" description="Anti-sigma factor NepR" evidence="2">
    <location>
        <begin position="12"/>
        <end position="43"/>
    </location>
</feature>
<dbReference type="AlphaFoldDB" id="A0AAN0MC73"/>
<organism evidence="3 4">
    <name type="scientific">Yoonia rhodophyticola</name>
    <dbReference type="NCBI Taxonomy" id="3137370"/>
    <lineage>
        <taxon>Bacteria</taxon>
        <taxon>Pseudomonadati</taxon>
        <taxon>Pseudomonadota</taxon>
        <taxon>Alphaproteobacteria</taxon>
        <taxon>Rhodobacterales</taxon>
        <taxon>Paracoccaceae</taxon>
        <taxon>Yoonia</taxon>
    </lineage>
</organism>
<sequence length="59" mass="6823">MAQAPKKPDVERAIDENLRRAYEKMVDEKVPERFLNLLDQLRDGNLPPTRDDEDPSSKA</sequence>
<reference evidence="4" key="1">
    <citation type="submission" date="2024-04" db="EMBL/GenBank/DDBJ databases">
        <title>Phylogenomic analyses of a clade within the roseobacter group suggest taxonomic reassignments of species of the genera Aestuariivita, Citreicella, Loktanella, Nautella, Pelagibaca, Ruegeria, Thalassobius, Thiobacimonas and Tropicibacter, and the proposal o.</title>
        <authorList>
            <person name="Jeon C.O."/>
        </authorList>
    </citation>
    <scope>NUCLEOTIDE SEQUENCE [LARGE SCALE GENOMIC DNA]</scope>
    <source>
        <strain evidence="4">SS1-5</strain>
    </source>
</reference>
<name>A0AAN0MC73_9RHOB</name>
<evidence type="ECO:0000256" key="1">
    <source>
        <dbReference type="SAM" id="MobiDB-lite"/>
    </source>
</evidence>
<evidence type="ECO:0000313" key="4">
    <source>
        <dbReference type="Proteomes" id="UP001470809"/>
    </source>
</evidence>
<dbReference type="InterPro" id="IPR041649">
    <property type="entry name" value="NepR"/>
</dbReference>
<dbReference type="Pfam" id="PF18557">
    <property type="entry name" value="NepR"/>
    <property type="match status" value="1"/>
</dbReference>
<gene>
    <name evidence="3" type="ORF">AABB31_18810</name>
</gene>